<evidence type="ECO:0000256" key="3">
    <source>
        <dbReference type="ARBA" id="ARBA00023163"/>
    </source>
</evidence>
<dbReference type="PANTHER" id="PTHR42756">
    <property type="entry name" value="TRANSCRIPTIONAL REGULATOR, MARR"/>
    <property type="match status" value="1"/>
</dbReference>
<gene>
    <name evidence="5" type="ORF">JCM9140_1968</name>
</gene>
<dbReference type="EMBL" id="BAUT01000016">
    <property type="protein sequence ID" value="GAE25945.1"/>
    <property type="molecule type" value="Genomic_DNA"/>
</dbReference>
<dbReference type="AlphaFoldDB" id="W4Q1Y9"/>
<dbReference type="STRING" id="1236970.JCM9140_1968"/>
<evidence type="ECO:0000259" key="4">
    <source>
        <dbReference type="PROSITE" id="PS50995"/>
    </source>
</evidence>
<dbReference type="GO" id="GO:0003700">
    <property type="term" value="F:DNA-binding transcription factor activity"/>
    <property type="evidence" value="ECO:0007669"/>
    <property type="project" value="InterPro"/>
</dbReference>
<dbReference type="InterPro" id="IPR036388">
    <property type="entry name" value="WH-like_DNA-bd_sf"/>
</dbReference>
<dbReference type="GO" id="GO:0003677">
    <property type="term" value="F:DNA binding"/>
    <property type="evidence" value="ECO:0007669"/>
    <property type="project" value="UniProtKB-KW"/>
</dbReference>
<dbReference type="PRINTS" id="PR00598">
    <property type="entry name" value="HTHMARR"/>
</dbReference>
<proteinExistence type="predicted"/>
<accession>W4Q1Y9</accession>
<evidence type="ECO:0000313" key="5">
    <source>
        <dbReference type="EMBL" id="GAE25945.1"/>
    </source>
</evidence>
<keyword evidence="6" id="KW-1185">Reference proteome</keyword>
<keyword evidence="1" id="KW-0805">Transcription regulation</keyword>
<reference evidence="5" key="1">
    <citation type="journal article" date="2014" name="Genome Announc.">
        <title>Draft Genome Sequences of Three Alkaliphilic Bacillus Strains, Bacillus wakoensis JCM 9140T, Bacillus akibai JCM 9157T, and Bacillus hemicellulosilyticus JCM 9152T.</title>
        <authorList>
            <person name="Yuki M."/>
            <person name="Oshima K."/>
            <person name="Suda W."/>
            <person name="Oshida Y."/>
            <person name="Kitamura K."/>
            <person name="Iida T."/>
            <person name="Hattori M."/>
            <person name="Ohkuma M."/>
        </authorList>
    </citation>
    <scope>NUCLEOTIDE SEQUENCE [LARGE SCALE GENOMIC DNA]</scope>
    <source>
        <strain evidence="5">JCM 9140</strain>
    </source>
</reference>
<keyword evidence="3" id="KW-0804">Transcription</keyword>
<dbReference type="SMART" id="SM00347">
    <property type="entry name" value="HTH_MARR"/>
    <property type="match status" value="1"/>
</dbReference>
<evidence type="ECO:0000256" key="1">
    <source>
        <dbReference type="ARBA" id="ARBA00023015"/>
    </source>
</evidence>
<dbReference type="PANTHER" id="PTHR42756:SF1">
    <property type="entry name" value="TRANSCRIPTIONAL REPRESSOR OF EMRAB OPERON"/>
    <property type="match status" value="1"/>
</dbReference>
<feature type="domain" description="HTH marR-type" evidence="4">
    <location>
        <begin position="1"/>
        <end position="88"/>
    </location>
</feature>
<evidence type="ECO:0000313" key="6">
    <source>
        <dbReference type="Proteomes" id="UP000018890"/>
    </source>
</evidence>
<comment type="caution">
    <text evidence="5">The sequence shown here is derived from an EMBL/GenBank/DDBJ whole genome shotgun (WGS) entry which is preliminary data.</text>
</comment>
<dbReference type="PROSITE" id="PS50995">
    <property type="entry name" value="HTH_MARR_2"/>
    <property type="match status" value="1"/>
</dbReference>
<dbReference type="Pfam" id="PF01047">
    <property type="entry name" value="MarR"/>
    <property type="match status" value="1"/>
</dbReference>
<name>W4Q1Y9_9BACI</name>
<keyword evidence="2" id="KW-0238">DNA-binding</keyword>
<evidence type="ECO:0000256" key="2">
    <source>
        <dbReference type="ARBA" id="ARBA00023125"/>
    </source>
</evidence>
<sequence length="96" mass="11287">MSQTDIWQYLKVEAPTVTRTLTRMESSGWINRRQGKDKRERIIELSSHAKQFFPTIKGKIETLDQEYLAPLSEQERLQLLHLLEKLGTKKDDLDES</sequence>
<dbReference type="InterPro" id="IPR036390">
    <property type="entry name" value="WH_DNA-bd_sf"/>
</dbReference>
<dbReference type="Proteomes" id="UP000018890">
    <property type="component" value="Unassembled WGS sequence"/>
</dbReference>
<dbReference type="Gene3D" id="1.10.10.10">
    <property type="entry name" value="Winged helix-like DNA-binding domain superfamily/Winged helix DNA-binding domain"/>
    <property type="match status" value="1"/>
</dbReference>
<organism evidence="5 6">
    <name type="scientific">Halalkalibacter wakoensis JCM 9140</name>
    <dbReference type="NCBI Taxonomy" id="1236970"/>
    <lineage>
        <taxon>Bacteria</taxon>
        <taxon>Bacillati</taxon>
        <taxon>Bacillota</taxon>
        <taxon>Bacilli</taxon>
        <taxon>Bacillales</taxon>
        <taxon>Bacillaceae</taxon>
        <taxon>Halalkalibacter</taxon>
    </lineage>
</organism>
<dbReference type="SUPFAM" id="SSF46785">
    <property type="entry name" value="Winged helix' DNA-binding domain"/>
    <property type="match status" value="1"/>
</dbReference>
<dbReference type="InterPro" id="IPR000835">
    <property type="entry name" value="HTH_MarR-typ"/>
</dbReference>
<protein>
    <submittedName>
        <fullName evidence="5">Transcriptional regulator</fullName>
    </submittedName>
</protein>